<comment type="similarity">
    <text evidence="1 4">Belongs to the prolyl-tRNA editing family. YbaK/EbsC subfamily.</text>
</comment>
<keyword evidence="7" id="KW-1185">Reference proteome</keyword>
<keyword evidence="3 4" id="KW-0456">Lyase</keyword>
<dbReference type="EC" id="4.2.-.-" evidence="4"/>
<accession>A0A9X1MFE7</accession>
<dbReference type="InterPro" id="IPR036754">
    <property type="entry name" value="YbaK/aa-tRNA-synt-asso_dom_sf"/>
</dbReference>
<evidence type="ECO:0000313" key="7">
    <source>
        <dbReference type="Proteomes" id="UP001139158"/>
    </source>
</evidence>
<dbReference type="GO" id="GO:0002161">
    <property type="term" value="F:aminoacyl-tRNA deacylase activity"/>
    <property type="evidence" value="ECO:0007669"/>
    <property type="project" value="InterPro"/>
</dbReference>
<evidence type="ECO:0000256" key="3">
    <source>
        <dbReference type="ARBA" id="ARBA00023239"/>
    </source>
</evidence>
<dbReference type="NCBIfam" id="TIGR00011">
    <property type="entry name" value="YbaK_EbsC"/>
    <property type="match status" value="1"/>
</dbReference>
<sequence length="168" mass="17811">MAGSSRKSGHGATPATQALDAAGVAYRTLSYHHDASTPSYGLEAAEKLGVPEEAVFKTLMVSLENRLAVAMVPVAAMLDLKKVASMLGVRKVSLADRAEAERRTGYVVGGISPLGQRHRSPALIDSSAELLDAIYVSGGRRGFEIELSPFDLIRLTEAQTGPIAVYKD</sequence>
<reference evidence="6" key="1">
    <citation type="submission" date="2021-10" db="EMBL/GenBank/DDBJ databases">
        <title>Novel species in genus Arthrobacter.</title>
        <authorList>
            <person name="Liu Y."/>
        </authorList>
    </citation>
    <scope>NUCLEOTIDE SEQUENCE</scope>
    <source>
        <strain evidence="6">Zg-Y453</strain>
    </source>
</reference>
<evidence type="ECO:0000256" key="4">
    <source>
        <dbReference type="PIRNR" id="PIRNR006181"/>
    </source>
</evidence>
<proteinExistence type="inferred from homology"/>
<dbReference type="EMBL" id="JAJFZV010000015">
    <property type="protein sequence ID" value="MCC3299018.1"/>
    <property type="molecule type" value="Genomic_DNA"/>
</dbReference>
<protein>
    <recommendedName>
        <fullName evidence="4">Cys-tRNA(Pro)/Cys-tRNA(Cys) deacylase</fullName>
        <ecNumber evidence="4">4.2.-.-</ecNumber>
    </recommendedName>
</protein>
<dbReference type="InterPro" id="IPR004369">
    <property type="entry name" value="Prolyl-tRNA_editing_YbaK/EbsC"/>
</dbReference>
<dbReference type="GO" id="GO:0006412">
    <property type="term" value="P:translation"/>
    <property type="evidence" value="ECO:0007669"/>
    <property type="project" value="UniProtKB-KW"/>
</dbReference>
<evidence type="ECO:0000256" key="2">
    <source>
        <dbReference type="ARBA" id="ARBA00022917"/>
    </source>
</evidence>
<dbReference type="GO" id="GO:0016829">
    <property type="term" value="F:lyase activity"/>
    <property type="evidence" value="ECO:0007669"/>
    <property type="project" value="UniProtKB-KW"/>
</dbReference>
<comment type="caution">
    <text evidence="6">The sequence shown here is derived from an EMBL/GenBank/DDBJ whole genome shotgun (WGS) entry which is preliminary data.</text>
</comment>
<dbReference type="CDD" id="cd00002">
    <property type="entry name" value="YbaK_deacylase"/>
    <property type="match status" value="1"/>
</dbReference>
<keyword evidence="2 4" id="KW-0648">Protein biosynthesis</keyword>
<dbReference type="SUPFAM" id="SSF55826">
    <property type="entry name" value="YbaK/ProRS associated domain"/>
    <property type="match status" value="1"/>
</dbReference>
<dbReference type="PANTHER" id="PTHR30411:SF0">
    <property type="entry name" value="CYS-TRNA(PRO)_CYS-TRNA(CYS) DEACYLASE YBAK"/>
    <property type="match status" value="1"/>
</dbReference>
<dbReference type="AlphaFoldDB" id="A0A9X1MFE7"/>
<dbReference type="RefSeq" id="WP_227896912.1">
    <property type="nucleotide sequence ID" value="NZ_CP099466.1"/>
</dbReference>
<evidence type="ECO:0000313" key="6">
    <source>
        <dbReference type="EMBL" id="MCC3299018.1"/>
    </source>
</evidence>
<evidence type="ECO:0000256" key="1">
    <source>
        <dbReference type="ARBA" id="ARBA00009798"/>
    </source>
</evidence>
<dbReference type="Pfam" id="PF04073">
    <property type="entry name" value="tRNA_edit"/>
    <property type="match status" value="1"/>
</dbReference>
<evidence type="ECO:0000259" key="5">
    <source>
        <dbReference type="Pfam" id="PF04073"/>
    </source>
</evidence>
<dbReference type="InterPro" id="IPR007214">
    <property type="entry name" value="YbaK/aa-tRNA-synth-assoc-dom"/>
</dbReference>
<organism evidence="6 7">
    <name type="scientific">Arthrobacter caoxuetaonis</name>
    <dbReference type="NCBI Taxonomy" id="2886935"/>
    <lineage>
        <taxon>Bacteria</taxon>
        <taxon>Bacillati</taxon>
        <taxon>Actinomycetota</taxon>
        <taxon>Actinomycetes</taxon>
        <taxon>Micrococcales</taxon>
        <taxon>Micrococcaceae</taxon>
        <taxon>Arthrobacter</taxon>
    </lineage>
</organism>
<dbReference type="PANTHER" id="PTHR30411">
    <property type="entry name" value="CYTOPLASMIC PROTEIN"/>
    <property type="match status" value="1"/>
</dbReference>
<dbReference type="Gene3D" id="3.90.960.10">
    <property type="entry name" value="YbaK/aminoacyl-tRNA synthetase-associated domain"/>
    <property type="match status" value="1"/>
</dbReference>
<gene>
    <name evidence="6" type="primary">ybaK</name>
    <name evidence="6" type="ORF">LJ757_14605</name>
</gene>
<feature type="domain" description="YbaK/aminoacyl-tRNA synthetase-associated" evidence="5">
    <location>
        <begin position="43"/>
        <end position="155"/>
    </location>
</feature>
<dbReference type="Proteomes" id="UP001139158">
    <property type="component" value="Unassembled WGS sequence"/>
</dbReference>
<name>A0A9X1MFE7_9MICC</name>
<dbReference type="PIRSF" id="PIRSF006181">
    <property type="entry name" value="EbsC_YbaK"/>
    <property type="match status" value="1"/>
</dbReference>